<accession>A0ABY2G8L6</accession>
<name>A0ABY2G8L6_9FLAO</name>
<dbReference type="Gene3D" id="3.40.50.300">
    <property type="entry name" value="P-loop containing nucleotide triphosphate hydrolases"/>
    <property type="match status" value="2"/>
</dbReference>
<dbReference type="InterPro" id="IPR027417">
    <property type="entry name" value="P-loop_NTPase"/>
</dbReference>
<feature type="domain" description="ATPase AAA-type core" evidence="1">
    <location>
        <begin position="523"/>
        <end position="624"/>
    </location>
</feature>
<reference evidence="2 3" key="1">
    <citation type="submission" date="2019-03" db="EMBL/GenBank/DDBJ databases">
        <title>Genomic Encyclopedia of Type Strains, Phase III (KMG-III): the genomes of soil and plant-associated and newly described type strains.</title>
        <authorList>
            <person name="Whitman W."/>
        </authorList>
    </citation>
    <scope>NUCLEOTIDE SEQUENCE [LARGE SCALE GENOMIC DNA]</scope>
    <source>
        <strain evidence="2 3">CGMCC 1.10957</strain>
    </source>
</reference>
<organism evidence="2 3">
    <name type="scientific">Meridianimaribacter flavus</name>
    <dbReference type="NCBI Taxonomy" id="571115"/>
    <lineage>
        <taxon>Bacteria</taxon>
        <taxon>Pseudomonadati</taxon>
        <taxon>Bacteroidota</taxon>
        <taxon>Flavobacteriia</taxon>
        <taxon>Flavobacteriales</taxon>
        <taxon>Flavobacteriaceae</taxon>
        <taxon>Meridianimaribacter</taxon>
    </lineage>
</organism>
<sequence length="759" mass="88578">MRLAAVYILEHYLFDGPQTINLIGKYFYSFEKKEKEIVINRVKNKNYVERLHEYRITEFSAIVGANGSGKTTLFSIINKFNDYTKSVFIYENEEDELTIENRTGKVNEHGNISDLDNYKIYFENNKLETIVNVDIPILYYSPIADSDLSRFSSPISKTTHFKSTLAEYYLDNVERSLLLLTDEVVNEIKSVYPQLPLYDYLRVFAKPLNKRDLRNTYGGFENEGDIEKIQKSSLDKLWNEYPNKDKVHLLHESKDFFKDLEVNIFSYLIIDGTSIQTAFNGVYEVPFDDIIKEKDFFKKLDHFFFHKLAYIDKYIYKELRKNYNDNYYHNLLYVFEETNFDGELKKKKDKILLIISELKDKSSSFKSQGLIDYVSNSLDSLIEKDLIGEEFTNISHNLTNYIDHMFNKYDVKDSDLGKMIESDLTKIEEGINKSFDEIFEARFEIIDQLKSGAKRAIRLFDSIINLYSSLQSIIDKEGFKLGEGVLNVDLQVVDFEGFKEVMQLYKRVIQELNTNSVIDAQLLEFRPNKRLSFGEKSLINLFSSLYEFTIKKHHHMRRKEHYILLLDEADLGFHPLWKKGFVSVIAKVTPLILQKLNDDIDNSKNPNLNNRKIQVIISTHDCLTLSDIPNYNITYIERENDGTTDNIRILSQKEKPTKSFGANITDLLADSFFIGDGLVGDFARDKIEEVINWLNSEKLDDVVTLEFAEKVKTIIEIIDEPILKTKLLEMYGEKTGENVRDKILDEQIAYLKSLKSDKH</sequence>
<evidence type="ECO:0000259" key="1">
    <source>
        <dbReference type="Pfam" id="PF13304"/>
    </source>
</evidence>
<evidence type="ECO:0000313" key="2">
    <source>
        <dbReference type="EMBL" id="TDY14151.1"/>
    </source>
</evidence>
<dbReference type="SUPFAM" id="SSF52540">
    <property type="entry name" value="P-loop containing nucleoside triphosphate hydrolases"/>
    <property type="match status" value="1"/>
</dbReference>
<dbReference type="RefSeq" id="WP_166667438.1">
    <property type="nucleotide sequence ID" value="NZ_SOQZ01000001.1"/>
</dbReference>
<dbReference type="InterPro" id="IPR003959">
    <property type="entry name" value="ATPase_AAA_core"/>
</dbReference>
<dbReference type="PANTHER" id="PTHR32182">
    <property type="entry name" value="DNA REPLICATION AND REPAIR PROTEIN RECF"/>
    <property type="match status" value="1"/>
</dbReference>
<dbReference type="Proteomes" id="UP000294930">
    <property type="component" value="Unassembled WGS sequence"/>
</dbReference>
<dbReference type="EMBL" id="SOQZ01000001">
    <property type="protein sequence ID" value="TDY14151.1"/>
    <property type="molecule type" value="Genomic_DNA"/>
</dbReference>
<evidence type="ECO:0000313" key="3">
    <source>
        <dbReference type="Proteomes" id="UP000294930"/>
    </source>
</evidence>
<proteinExistence type="predicted"/>
<gene>
    <name evidence="2" type="ORF">A8975_0753</name>
</gene>
<comment type="caution">
    <text evidence="2">The sequence shown here is derived from an EMBL/GenBank/DDBJ whole genome shotgun (WGS) entry which is preliminary data.</text>
</comment>
<dbReference type="Pfam" id="PF13304">
    <property type="entry name" value="AAA_21"/>
    <property type="match status" value="1"/>
</dbReference>
<protein>
    <recommendedName>
        <fullName evidence="1">ATPase AAA-type core domain-containing protein</fullName>
    </recommendedName>
</protein>
<keyword evidence="3" id="KW-1185">Reference proteome</keyword>
<dbReference type="PANTHER" id="PTHR32182:SF23">
    <property type="entry name" value="ATP BINDING PROTEIN"/>
    <property type="match status" value="1"/>
</dbReference>